<dbReference type="EMBL" id="RYFI01000019">
    <property type="protein sequence ID" value="RXF69953.1"/>
    <property type="molecule type" value="Genomic_DNA"/>
</dbReference>
<organism evidence="2 3">
    <name type="scientific">Hansschlegelia zhihuaiae</name>
    <dbReference type="NCBI Taxonomy" id="405005"/>
    <lineage>
        <taxon>Bacteria</taxon>
        <taxon>Pseudomonadati</taxon>
        <taxon>Pseudomonadota</taxon>
        <taxon>Alphaproteobacteria</taxon>
        <taxon>Hyphomicrobiales</taxon>
        <taxon>Methylopilaceae</taxon>
        <taxon>Hansschlegelia</taxon>
    </lineage>
</organism>
<feature type="region of interest" description="Disordered" evidence="1">
    <location>
        <begin position="1"/>
        <end position="20"/>
    </location>
</feature>
<evidence type="ECO:0000256" key="1">
    <source>
        <dbReference type="SAM" id="MobiDB-lite"/>
    </source>
</evidence>
<comment type="caution">
    <text evidence="2">The sequence shown here is derived from an EMBL/GenBank/DDBJ whole genome shotgun (WGS) entry which is preliminary data.</text>
</comment>
<evidence type="ECO:0000313" key="3">
    <source>
        <dbReference type="Proteomes" id="UP000289708"/>
    </source>
</evidence>
<sequence length="59" mass="6359">MESHLGAQKAGQTIDDGPGKTVLPHMAIIRTNAAILIDAEQMCGLTNDRSKTRGYDEFA</sequence>
<dbReference type="RefSeq" id="WP_128778782.1">
    <property type="nucleotide sequence ID" value="NZ_RYFI01000019.1"/>
</dbReference>
<protein>
    <submittedName>
        <fullName evidence="2">Uncharacterized protein</fullName>
    </submittedName>
</protein>
<proteinExistence type="predicted"/>
<reference evidence="2 3" key="1">
    <citation type="submission" date="2018-12" db="EMBL/GenBank/DDBJ databases">
        <title>bacterium Hansschlegelia zhihuaiae S113.</title>
        <authorList>
            <person name="He J."/>
        </authorList>
    </citation>
    <scope>NUCLEOTIDE SEQUENCE [LARGE SCALE GENOMIC DNA]</scope>
    <source>
        <strain evidence="2 3">S 113</strain>
    </source>
</reference>
<gene>
    <name evidence="2" type="ORF">EK403_17630</name>
</gene>
<evidence type="ECO:0000313" key="2">
    <source>
        <dbReference type="EMBL" id="RXF69953.1"/>
    </source>
</evidence>
<dbReference type="AlphaFoldDB" id="A0A4Q0MAD2"/>
<dbReference type="Proteomes" id="UP000289708">
    <property type="component" value="Unassembled WGS sequence"/>
</dbReference>
<name>A0A4Q0MAD2_9HYPH</name>
<keyword evidence="3" id="KW-1185">Reference proteome</keyword>
<accession>A0A4Q0MAD2</accession>